<keyword evidence="11" id="KW-1185">Reference proteome</keyword>
<dbReference type="InterPro" id="IPR018207">
    <property type="entry name" value="Haem_oxygenase_CS"/>
</dbReference>
<dbReference type="PATRIC" id="fig|92706.3.peg.2261"/>
<evidence type="ECO:0000256" key="2">
    <source>
        <dbReference type="ARBA" id="ARBA00012360"/>
    </source>
</evidence>
<evidence type="ECO:0000256" key="3">
    <source>
        <dbReference type="ARBA" id="ARBA00022617"/>
    </source>
</evidence>
<evidence type="ECO:0000256" key="6">
    <source>
        <dbReference type="ARBA" id="ARBA00023004"/>
    </source>
</evidence>
<dbReference type="GO" id="GO:0042167">
    <property type="term" value="P:heme catabolic process"/>
    <property type="evidence" value="ECO:0007669"/>
    <property type="project" value="TreeGrafter"/>
</dbReference>
<evidence type="ECO:0000256" key="8">
    <source>
        <dbReference type="PIRSR" id="PIRSR000343-1"/>
    </source>
</evidence>
<dbReference type="RefSeq" id="WP_003859622.1">
    <property type="nucleotide sequence ID" value="NZ_CP011309.1"/>
</dbReference>
<keyword evidence="5" id="KW-0560">Oxidoreductase</keyword>
<dbReference type="PANTHER" id="PTHR10720">
    <property type="entry name" value="HEME OXYGENASE"/>
    <property type="match status" value="1"/>
</dbReference>
<keyword evidence="4 9" id="KW-0479">Metal-binding</keyword>
<keyword evidence="3 8" id="KW-0349">Heme</keyword>
<dbReference type="GO" id="GO:0046872">
    <property type="term" value="F:metal ion binding"/>
    <property type="evidence" value="ECO:0007669"/>
    <property type="project" value="UniProtKB-KW"/>
</dbReference>
<dbReference type="CDD" id="cd19165">
    <property type="entry name" value="HemeO"/>
    <property type="match status" value="1"/>
</dbReference>
<dbReference type="PANTHER" id="PTHR10720:SF0">
    <property type="entry name" value="HEME OXYGENASE"/>
    <property type="match status" value="1"/>
</dbReference>
<sequence length="215" mass="24264">MTSIIASNSDLSEELRTHTARAHEEAEHSTFMNDLLTGKLDAQAFIKLQEQSWLFYTALEAAARACAEDSRAAGLLDPRLERKETLEADLDKLHENTTWRDNVTATAATASYVERLESIEAAKDFPRLVAHHYVRYLGDLSGGQVIARLVNREYGVSEEALSFYRFEDLGKLKPYKDNYRAELDALELTAEERAALLDEASDAFRFNQQVFQALA</sequence>
<comment type="catalytic activity">
    <reaction evidence="7">
        <text>heme b + 3 reduced [NADPH--hemoprotein reductase] + 3 O2 = biliverdin IXalpha + CO + Fe(2+) + 3 oxidized [NADPH--hemoprotein reductase] + 3 H2O + H(+)</text>
        <dbReference type="Rhea" id="RHEA:21764"/>
        <dbReference type="Rhea" id="RHEA-COMP:11964"/>
        <dbReference type="Rhea" id="RHEA-COMP:11965"/>
        <dbReference type="ChEBI" id="CHEBI:15377"/>
        <dbReference type="ChEBI" id="CHEBI:15378"/>
        <dbReference type="ChEBI" id="CHEBI:15379"/>
        <dbReference type="ChEBI" id="CHEBI:17245"/>
        <dbReference type="ChEBI" id="CHEBI:29033"/>
        <dbReference type="ChEBI" id="CHEBI:57618"/>
        <dbReference type="ChEBI" id="CHEBI:57991"/>
        <dbReference type="ChEBI" id="CHEBI:58210"/>
        <dbReference type="ChEBI" id="CHEBI:60344"/>
        <dbReference type="EC" id="1.14.14.18"/>
    </reaction>
</comment>
<dbReference type="GO" id="GO:0004392">
    <property type="term" value="F:heme oxygenase (decyclizing) activity"/>
    <property type="evidence" value="ECO:0007669"/>
    <property type="project" value="UniProtKB-EC"/>
</dbReference>
<dbReference type="SUPFAM" id="SSF48613">
    <property type="entry name" value="Heme oxygenase-like"/>
    <property type="match status" value="1"/>
</dbReference>
<dbReference type="InterPro" id="IPR002051">
    <property type="entry name" value="Haem_Oase"/>
</dbReference>
<evidence type="ECO:0000256" key="7">
    <source>
        <dbReference type="ARBA" id="ARBA00048328"/>
    </source>
</evidence>
<dbReference type="GO" id="GO:0006788">
    <property type="term" value="P:heme oxidation"/>
    <property type="evidence" value="ECO:0007669"/>
    <property type="project" value="InterPro"/>
</dbReference>
<evidence type="ECO:0000313" key="10">
    <source>
        <dbReference type="EMBL" id="AKF28002.1"/>
    </source>
</evidence>
<dbReference type="AlphaFoldDB" id="A0A0F6Z601"/>
<dbReference type="HOGENOM" id="CLU_057050_2_0_11"/>
<evidence type="ECO:0000256" key="4">
    <source>
        <dbReference type="ARBA" id="ARBA00022723"/>
    </source>
</evidence>
<dbReference type="Gene3D" id="1.20.910.10">
    <property type="entry name" value="Heme oxygenase-like"/>
    <property type="match status" value="1"/>
</dbReference>
<organism evidence="10 11">
    <name type="scientific">[Brevibacterium] flavum</name>
    <dbReference type="NCBI Taxonomy" id="92706"/>
    <lineage>
        <taxon>Bacteria</taxon>
        <taxon>Bacillati</taxon>
        <taxon>Actinomycetota</taxon>
        <taxon>Actinomycetes</taxon>
        <taxon>Mycobacteriales</taxon>
        <taxon>Corynebacteriaceae</taxon>
        <taxon>Corynebacterium</taxon>
    </lineage>
</organism>
<feature type="binding site" description="axial binding residue" evidence="9">
    <location>
        <position position="23"/>
    </location>
    <ligand>
        <name>heme b</name>
        <dbReference type="ChEBI" id="CHEBI:60344"/>
    </ligand>
    <ligandPart>
        <name>Fe</name>
        <dbReference type="ChEBI" id="CHEBI:18248"/>
    </ligandPart>
</feature>
<dbReference type="InterPro" id="IPR016084">
    <property type="entry name" value="Haem_Oase-like_multi-hlx"/>
</dbReference>
<evidence type="ECO:0000256" key="5">
    <source>
        <dbReference type="ARBA" id="ARBA00023002"/>
    </source>
</evidence>
<feature type="binding site" evidence="8">
    <location>
        <position position="180"/>
    </location>
    <ligand>
        <name>heme b</name>
        <dbReference type="ChEBI" id="CHEBI:60344"/>
    </ligand>
</feature>
<comment type="similarity">
    <text evidence="1">Belongs to the heme oxygenase family.</text>
</comment>
<evidence type="ECO:0000313" key="11">
    <source>
        <dbReference type="Proteomes" id="UP000034037"/>
    </source>
</evidence>
<dbReference type="GO" id="GO:0020037">
    <property type="term" value="F:heme binding"/>
    <property type="evidence" value="ECO:0007669"/>
    <property type="project" value="TreeGrafter"/>
</dbReference>
<dbReference type="EC" id="1.14.14.18" evidence="2"/>
<feature type="binding site" evidence="8">
    <location>
        <position position="133"/>
    </location>
    <ligand>
        <name>heme b</name>
        <dbReference type="ChEBI" id="CHEBI:60344"/>
    </ligand>
</feature>
<dbReference type="PIRSF" id="PIRSF000343">
    <property type="entry name" value="Haem_Oase"/>
    <property type="match status" value="1"/>
</dbReference>
<proteinExistence type="inferred from homology"/>
<accession>A0A0F6Z601</accession>
<evidence type="ECO:0000256" key="9">
    <source>
        <dbReference type="PIRSR" id="PIRSR000343-2"/>
    </source>
</evidence>
<reference evidence="10 11" key="1">
    <citation type="submission" date="2015-04" db="EMBL/GenBank/DDBJ databases">
        <title>Complete Genome Sequence of Brevibacterium flavum ATCC 15168.</title>
        <authorList>
            <person name="Ahn J."/>
            <person name="Park G."/>
            <person name="Jeon W."/>
            <person name="Jang Y."/>
            <person name="Jang M."/>
            <person name="Lee H."/>
            <person name="Lee H."/>
        </authorList>
    </citation>
    <scope>NUCLEOTIDE SEQUENCE [LARGE SCALE GENOMIC DNA]</scope>
    <source>
        <strain evidence="10 11">ATCC 15168</strain>
    </source>
</reference>
<keyword evidence="6 9" id="KW-0408">Iron</keyword>
<dbReference type="PRINTS" id="PR00088">
    <property type="entry name" value="HAEMOXYGNASE"/>
</dbReference>
<gene>
    <name evidence="10" type="ORF">YH66_10765</name>
</gene>
<dbReference type="InterPro" id="IPR016053">
    <property type="entry name" value="Haem_Oase-like"/>
</dbReference>
<dbReference type="EMBL" id="CP011309">
    <property type="protein sequence ID" value="AKF28002.1"/>
    <property type="molecule type" value="Genomic_DNA"/>
</dbReference>
<dbReference type="PROSITE" id="PS00593">
    <property type="entry name" value="HEME_OXYGENASE"/>
    <property type="match status" value="1"/>
</dbReference>
<dbReference type="Pfam" id="PF01126">
    <property type="entry name" value="Heme_oxygenase"/>
    <property type="match status" value="1"/>
</dbReference>
<feature type="binding site" evidence="8">
    <location>
        <position position="16"/>
    </location>
    <ligand>
        <name>heme b</name>
        <dbReference type="ChEBI" id="CHEBI:60344"/>
    </ligand>
</feature>
<evidence type="ECO:0000256" key="1">
    <source>
        <dbReference type="ARBA" id="ARBA00006134"/>
    </source>
</evidence>
<dbReference type="Proteomes" id="UP000034037">
    <property type="component" value="Chromosome"/>
</dbReference>
<dbReference type="GO" id="GO:0006979">
    <property type="term" value="P:response to oxidative stress"/>
    <property type="evidence" value="ECO:0007669"/>
    <property type="project" value="TreeGrafter"/>
</dbReference>
<protein>
    <recommendedName>
        <fullName evidence="2">heme oxygenase (biliverdin-producing)</fullName>
        <ecNumber evidence="2">1.14.14.18</ecNumber>
    </recommendedName>
</protein>
<name>A0A0F6Z601_9CORY</name>